<sequence length="290" mass="31358">MAEELDDGEFWLPPQFLTDDDILMDFSTPNGSDPDSSSGTGSDPITESEEDELLSLLTRQLARSSIEVCDMHSSKGWVVSNSPKSTLCGCVGKDGSSLDSPMRPSSPPSAAAEAATWNLLKEAAGEVAKVKVRRENKGVILGTGFFDCSIKPQLRTPPHPPPPPKTNNFNCPSHPQFHRQSLPPQGLVWGQVQAANAPLRLPPSAWPPLQGQNHRGSGPMLMGQPGLKRECVGTGVFLPRQAPAPAQTRKKPDGNEKKARSGKGQPQKRKNSRPSTASQSEIKLPKEWTY</sequence>
<proteinExistence type="predicted"/>
<reference evidence="2" key="1">
    <citation type="submission" date="2022-04" db="EMBL/GenBank/DDBJ databases">
        <title>Carnegiea gigantea Genome sequencing and assembly v2.</title>
        <authorList>
            <person name="Copetti D."/>
            <person name="Sanderson M.J."/>
            <person name="Burquez A."/>
            <person name="Wojciechowski M.F."/>
        </authorList>
    </citation>
    <scope>NUCLEOTIDE SEQUENCE</scope>
    <source>
        <strain evidence="2">SGP5-SGP5p</strain>
        <tissue evidence="2">Aerial part</tissue>
    </source>
</reference>
<organism evidence="2 3">
    <name type="scientific">Carnegiea gigantea</name>
    <dbReference type="NCBI Taxonomy" id="171969"/>
    <lineage>
        <taxon>Eukaryota</taxon>
        <taxon>Viridiplantae</taxon>
        <taxon>Streptophyta</taxon>
        <taxon>Embryophyta</taxon>
        <taxon>Tracheophyta</taxon>
        <taxon>Spermatophyta</taxon>
        <taxon>Magnoliopsida</taxon>
        <taxon>eudicotyledons</taxon>
        <taxon>Gunneridae</taxon>
        <taxon>Pentapetalae</taxon>
        <taxon>Caryophyllales</taxon>
        <taxon>Cactineae</taxon>
        <taxon>Cactaceae</taxon>
        <taxon>Cactoideae</taxon>
        <taxon>Echinocereeae</taxon>
        <taxon>Carnegiea</taxon>
    </lineage>
</organism>
<name>A0A9Q1GY48_9CARY</name>
<feature type="compositionally biased region" description="Polar residues" evidence="1">
    <location>
        <begin position="166"/>
        <end position="182"/>
    </location>
</feature>
<dbReference type="EMBL" id="JAKOGI010001159">
    <property type="protein sequence ID" value="KAJ8427299.1"/>
    <property type="molecule type" value="Genomic_DNA"/>
</dbReference>
<feature type="compositionally biased region" description="Basic and acidic residues" evidence="1">
    <location>
        <begin position="250"/>
        <end position="259"/>
    </location>
</feature>
<dbReference type="PANTHER" id="PTHR33356:SF5">
    <property type="entry name" value="TIP41-LIKE PROTEIN"/>
    <property type="match status" value="1"/>
</dbReference>
<evidence type="ECO:0000313" key="3">
    <source>
        <dbReference type="Proteomes" id="UP001153076"/>
    </source>
</evidence>
<evidence type="ECO:0000256" key="1">
    <source>
        <dbReference type="SAM" id="MobiDB-lite"/>
    </source>
</evidence>
<dbReference type="PANTHER" id="PTHR33356">
    <property type="entry name" value="TIP41-LIKE PROTEIN"/>
    <property type="match status" value="1"/>
</dbReference>
<feature type="compositionally biased region" description="Pro residues" evidence="1">
    <location>
        <begin position="155"/>
        <end position="165"/>
    </location>
</feature>
<feature type="region of interest" description="Disordered" evidence="1">
    <location>
        <begin position="199"/>
        <end position="290"/>
    </location>
</feature>
<gene>
    <name evidence="2" type="ORF">Cgig2_002211</name>
</gene>
<dbReference type="AlphaFoldDB" id="A0A9Q1GY48"/>
<dbReference type="OrthoDB" id="747893at2759"/>
<feature type="region of interest" description="Disordered" evidence="1">
    <location>
        <begin position="21"/>
        <end position="51"/>
    </location>
</feature>
<keyword evidence="3" id="KW-1185">Reference proteome</keyword>
<evidence type="ECO:0000313" key="2">
    <source>
        <dbReference type="EMBL" id="KAJ8427299.1"/>
    </source>
</evidence>
<protein>
    <submittedName>
        <fullName evidence="2">Uncharacterized protein</fullName>
    </submittedName>
</protein>
<accession>A0A9Q1GY48</accession>
<comment type="caution">
    <text evidence="2">The sequence shown here is derived from an EMBL/GenBank/DDBJ whole genome shotgun (WGS) entry which is preliminary data.</text>
</comment>
<dbReference type="Proteomes" id="UP001153076">
    <property type="component" value="Unassembled WGS sequence"/>
</dbReference>
<feature type="region of interest" description="Disordered" evidence="1">
    <location>
        <begin position="155"/>
        <end position="182"/>
    </location>
</feature>
<feature type="compositionally biased region" description="Low complexity" evidence="1">
    <location>
        <begin position="27"/>
        <end position="45"/>
    </location>
</feature>